<gene>
    <name evidence="2" type="ORF">GTQ38_10030</name>
</gene>
<dbReference type="Pfam" id="PF05050">
    <property type="entry name" value="Methyltransf_21"/>
    <property type="match status" value="1"/>
</dbReference>
<comment type="caution">
    <text evidence="2">The sequence shown here is derived from an EMBL/GenBank/DDBJ whole genome shotgun (WGS) entry which is preliminary data.</text>
</comment>
<organism evidence="2 3">
    <name type="scientific">Poritiphilus flavus</name>
    <dbReference type="NCBI Taxonomy" id="2697053"/>
    <lineage>
        <taxon>Bacteria</taxon>
        <taxon>Pseudomonadati</taxon>
        <taxon>Bacteroidota</taxon>
        <taxon>Flavobacteriia</taxon>
        <taxon>Flavobacteriales</taxon>
        <taxon>Flavobacteriaceae</taxon>
        <taxon>Poritiphilus</taxon>
    </lineage>
</organism>
<proteinExistence type="predicted"/>
<keyword evidence="2" id="KW-0489">Methyltransferase</keyword>
<dbReference type="Gene3D" id="3.40.50.150">
    <property type="entry name" value="Vaccinia Virus protein VP39"/>
    <property type="match status" value="1"/>
</dbReference>
<protein>
    <submittedName>
        <fullName evidence="2">FkbM family methyltransferase</fullName>
    </submittedName>
</protein>
<feature type="domain" description="Methyltransferase FkbM" evidence="1">
    <location>
        <begin position="83"/>
        <end position="229"/>
    </location>
</feature>
<dbReference type="InterPro" id="IPR006342">
    <property type="entry name" value="FkbM_mtfrase"/>
</dbReference>
<dbReference type="RefSeq" id="WP_161435374.1">
    <property type="nucleotide sequence ID" value="NZ_WXYO01000004.1"/>
</dbReference>
<dbReference type="InterPro" id="IPR029063">
    <property type="entry name" value="SAM-dependent_MTases_sf"/>
</dbReference>
<accession>A0A6L9ED79</accession>
<evidence type="ECO:0000313" key="2">
    <source>
        <dbReference type="EMBL" id="NAS12339.1"/>
    </source>
</evidence>
<keyword evidence="3" id="KW-1185">Reference proteome</keyword>
<sequence length="248" mass="28579">MSAIKSFLRNPRQYLAGVYFSLFKKVFQKNGLSIHIPFELTDVPFRGRFMLNKYEKEEATYLAKYLPQNATVLELGSCLGYVSCLTNKILADKQAQVVLEANPALIEWIRKNKEVNECGFHIENAIISKQKQNEFFIHDLIVGGSTKRKTAKRLEIEGVSIPEIEEKYSLNFDTLIMDIEGGELDLFRSEREDLSKFKLIFYEVHPFANILSEEEALECEGILKEIGFQMVLRDGNFQIWEKLAPRPA</sequence>
<dbReference type="SUPFAM" id="SSF53335">
    <property type="entry name" value="S-adenosyl-L-methionine-dependent methyltransferases"/>
    <property type="match status" value="1"/>
</dbReference>
<dbReference type="GO" id="GO:0032259">
    <property type="term" value="P:methylation"/>
    <property type="evidence" value="ECO:0007669"/>
    <property type="project" value="UniProtKB-KW"/>
</dbReference>
<dbReference type="NCBIfam" id="TIGR01444">
    <property type="entry name" value="fkbM_fam"/>
    <property type="match status" value="1"/>
</dbReference>
<name>A0A6L9ED79_9FLAO</name>
<dbReference type="GO" id="GO:0008168">
    <property type="term" value="F:methyltransferase activity"/>
    <property type="evidence" value="ECO:0007669"/>
    <property type="project" value="UniProtKB-KW"/>
</dbReference>
<dbReference type="EMBL" id="WXYO01000004">
    <property type="protein sequence ID" value="NAS12339.1"/>
    <property type="molecule type" value="Genomic_DNA"/>
</dbReference>
<dbReference type="Proteomes" id="UP000475249">
    <property type="component" value="Unassembled WGS sequence"/>
</dbReference>
<reference evidence="2 3" key="1">
    <citation type="submission" date="2020-01" db="EMBL/GenBank/DDBJ databases">
        <title>Bacteria diversity of Porities sp.</title>
        <authorList>
            <person name="Wang G."/>
        </authorList>
    </citation>
    <scope>NUCLEOTIDE SEQUENCE [LARGE SCALE GENOMIC DNA]</scope>
    <source>
        <strain evidence="2 3">R33</strain>
    </source>
</reference>
<keyword evidence="2" id="KW-0808">Transferase</keyword>
<dbReference type="AlphaFoldDB" id="A0A6L9ED79"/>
<evidence type="ECO:0000259" key="1">
    <source>
        <dbReference type="Pfam" id="PF05050"/>
    </source>
</evidence>
<evidence type="ECO:0000313" key="3">
    <source>
        <dbReference type="Proteomes" id="UP000475249"/>
    </source>
</evidence>